<dbReference type="PRINTS" id="PR00723">
    <property type="entry name" value="SUBTILISIN"/>
</dbReference>
<keyword evidence="2 5" id="KW-0645">Protease</keyword>
<evidence type="ECO:0000256" key="6">
    <source>
        <dbReference type="RuleBase" id="RU003355"/>
    </source>
</evidence>
<sequence>MTRTNSPDENDTGTGRYLVLLQEDSAAAGLRTMARTAGLRVASTADVSSVGAYDSLREADGLLLHDLGVAVVRAARDQVDYLARAVEEGGPLAYLEPERLVQAYTAPPTEPGARDDKTGADRAQESLTWGLQAIGVQDSAATGAGIRVAVLDTGFTSDHPDFADRDVEVRSFVDGEDASDGHGHGTHCIGTACGPRNPAQGPGYGVAPGAEIYAGKVLSNEGTGTDGDILSGIAWAVNNGCAVISLSLGAPTRPGDPYSRTFETAARRAMQRNTLIVAAAGNESDRVAGVIAPVSHPANCPSIMAVGAIDAAKEVANFSCGTVDPNGAIDIVGPGVNIHSSWTLPEQYNTISGTSMATPHVAGVAALIAEQHGARAWELWARLGQDGLRLPLPSTDVGAGLVQAP</sequence>
<evidence type="ECO:0000313" key="9">
    <source>
        <dbReference type="Proteomes" id="UP000030848"/>
    </source>
</evidence>
<feature type="active site" description="Charge relay system" evidence="5">
    <location>
        <position position="355"/>
    </location>
</feature>
<proteinExistence type="inferred from homology"/>
<evidence type="ECO:0000259" key="7">
    <source>
        <dbReference type="Pfam" id="PF00082"/>
    </source>
</evidence>
<dbReference type="PANTHER" id="PTHR43399">
    <property type="entry name" value="SUBTILISIN-RELATED"/>
    <property type="match status" value="1"/>
</dbReference>
<evidence type="ECO:0000256" key="1">
    <source>
        <dbReference type="ARBA" id="ARBA00011073"/>
    </source>
</evidence>
<dbReference type="PROSITE" id="PS00136">
    <property type="entry name" value="SUBTILASE_ASP"/>
    <property type="match status" value="1"/>
</dbReference>
<feature type="active site" description="Charge relay system" evidence="5">
    <location>
        <position position="184"/>
    </location>
</feature>
<name>A0A837D6Q8_9PSEU</name>
<gene>
    <name evidence="8" type="ORF">MINT15_37010</name>
</gene>
<dbReference type="InterPro" id="IPR036852">
    <property type="entry name" value="Peptidase_S8/S53_dom_sf"/>
</dbReference>
<keyword evidence="3 5" id="KW-0378">Hydrolase</keyword>
<dbReference type="SUPFAM" id="SSF52743">
    <property type="entry name" value="Subtilisin-like"/>
    <property type="match status" value="1"/>
</dbReference>
<comment type="caution">
    <text evidence="8">The sequence shown here is derived from an EMBL/GenBank/DDBJ whole genome shotgun (WGS) entry which is preliminary data.</text>
</comment>
<dbReference type="SMR" id="A0A837D6Q8"/>
<dbReference type="OMA" id="WELWARL"/>
<protein>
    <submittedName>
        <fullName evidence="8">Protease</fullName>
    </submittedName>
</protein>
<evidence type="ECO:0000256" key="3">
    <source>
        <dbReference type="ARBA" id="ARBA00022801"/>
    </source>
</evidence>
<feature type="active site" description="Charge relay system" evidence="5">
    <location>
        <position position="152"/>
    </location>
</feature>
<evidence type="ECO:0000256" key="2">
    <source>
        <dbReference type="ARBA" id="ARBA00022670"/>
    </source>
</evidence>
<dbReference type="PROSITE" id="PS00138">
    <property type="entry name" value="SUBTILASE_SER"/>
    <property type="match status" value="1"/>
</dbReference>
<dbReference type="Proteomes" id="UP000030848">
    <property type="component" value="Unassembled WGS sequence"/>
</dbReference>
<dbReference type="PANTHER" id="PTHR43399:SF4">
    <property type="entry name" value="CELL WALL-ASSOCIATED PROTEASE"/>
    <property type="match status" value="1"/>
</dbReference>
<dbReference type="RefSeq" id="WP_015786548.1">
    <property type="nucleotide sequence ID" value="NZ_CALJZO010000032.1"/>
</dbReference>
<accession>A0A837D6Q8</accession>
<feature type="domain" description="Peptidase S8/S53" evidence="7">
    <location>
        <begin position="143"/>
        <end position="374"/>
    </location>
</feature>
<dbReference type="EMBL" id="JRZE01000006">
    <property type="protein sequence ID" value="KHF43499.1"/>
    <property type="molecule type" value="Genomic_DNA"/>
</dbReference>
<dbReference type="AlphaFoldDB" id="A0A837D6Q8"/>
<evidence type="ECO:0000313" key="8">
    <source>
        <dbReference type="EMBL" id="KHF43499.1"/>
    </source>
</evidence>
<dbReference type="OrthoDB" id="9766923at2"/>
<reference evidence="8 9" key="1">
    <citation type="submission" date="2014-10" db="EMBL/GenBank/DDBJ databases">
        <title>Genome sequence of Micropolyspora internatus JCM3315.</title>
        <authorList>
            <person name="Shin S.-K."/>
            <person name="Yi H."/>
        </authorList>
    </citation>
    <scope>NUCLEOTIDE SEQUENCE [LARGE SCALE GENOMIC DNA]</scope>
    <source>
        <strain evidence="8 9">JCM 3315</strain>
    </source>
</reference>
<organism evidence="8 9">
    <name type="scientific">Saccharomonospora viridis</name>
    <dbReference type="NCBI Taxonomy" id="1852"/>
    <lineage>
        <taxon>Bacteria</taxon>
        <taxon>Bacillati</taxon>
        <taxon>Actinomycetota</taxon>
        <taxon>Actinomycetes</taxon>
        <taxon>Pseudonocardiales</taxon>
        <taxon>Pseudonocardiaceae</taxon>
        <taxon>Saccharomonospora</taxon>
    </lineage>
</organism>
<keyword evidence="4 5" id="KW-0720">Serine protease</keyword>
<dbReference type="InterPro" id="IPR023827">
    <property type="entry name" value="Peptidase_S8_Asp-AS"/>
</dbReference>
<dbReference type="CDD" id="cd07480">
    <property type="entry name" value="Peptidases_S8_12"/>
    <property type="match status" value="1"/>
</dbReference>
<dbReference type="GO" id="GO:0004252">
    <property type="term" value="F:serine-type endopeptidase activity"/>
    <property type="evidence" value="ECO:0007669"/>
    <property type="project" value="UniProtKB-UniRule"/>
</dbReference>
<dbReference type="Gene3D" id="3.40.50.200">
    <property type="entry name" value="Peptidase S8/S53 domain"/>
    <property type="match status" value="1"/>
</dbReference>
<dbReference type="PROSITE" id="PS51892">
    <property type="entry name" value="SUBTILASE"/>
    <property type="match status" value="1"/>
</dbReference>
<evidence type="ECO:0000256" key="4">
    <source>
        <dbReference type="ARBA" id="ARBA00022825"/>
    </source>
</evidence>
<dbReference type="InterPro" id="IPR023828">
    <property type="entry name" value="Peptidase_S8_Ser-AS"/>
</dbReference>
<dbReference type="InterPro" id="IPR015500">
    <property type="entry name" value="Peptidase_S8_subtilisin-rel"/>
</dbReference>
<dbReference type="GO" id="GO:0006508">
    <property type="term" value="P:proteolysis"/>
    <property type="evidence" value="ECO:0007669"/>
    <property type="project" value="UniProtKB-KW"/>
</dbReference>
<dbReference type="InterPro" id="IPR000209">
    <property type="entry name" value="Peptidase_S8/S53_dom"/>
</dbReference>
<comment type="similarity">
    <text evidence="1 5 6">Belongs to the peptidase S8 family.</text>
</comment>
<dbReference type="Pfam" id="PF00082">
    <property type="entry name" value="Peptidase_S8"/>
    <property type="match status" value="1"/>
</dbReference>
<evidence type="ECO:0000256" key="5">
    <source>
        <dbReference type="PROSITE-ProRule" id="PRU01240"/>
    </source>
</evidence>
<dbReference type="InterPro" id="IPR051048">
    <property type="entry name" value="Peptidase_S8/S53_subtilisin"/>
</dbReference>